<dbReference type="InterPro" id="IPR036513">
    <property type="entry name" value="STAS_dom_sf"/>
</dbReference>
<evidence type="ECO:0000256" key="4">
    <source>
        <dbReference type="ARBA" id="ARBA00023136"/>
    </source>
</evidence>
<reference evidence="7" key="1">
    <citation type="submission" date="2016-04" db="EMBL/GenBank/DDBJ databases">
        <authorList>
            <person name="Evans L.H."/>
            <person name="Alamgir A."/>
            <person name="Owens N."/>
            <person name="Weber N.D."/>
            <person name="Virtaneva K."/>
            <person name="Barbian K."/>
            <person name="Babar A."/>
            <person name="Rosenke K."/>
        </authorList>
    </citation>
    <scope>NUCLEOTIDE SEQUENCE</scope>
    <source>
        <strain evidence="7">86-2</strain>
    </source>
</reference>
<keyword evidence="2 5" id="KW-0812">Transmembrane</keyword>
<sequence length="566" mass="61527">MKKDFLKDFTPQLFISLRTYSKEKFINDLMSGLIVGIVALPLALAFGIASGVTPEKGIITAIIAGFIISFMGGSRVQIGGPTGAFIVIVYGVVQTHGIKGLIIATIISGVILVLLGVFKLGKIIKFIPYPIIVGFTSGIAVTIFTTQIADVFGLNFGGEKLPGDFIGKWIMYFKYFGTINWWNTLISIASIFIIVITPRIVKKIPGSLVAILIITVVVYLLKTYAGIEVIDTIGDRFRIKAEIPDAEIPVINMAAIIDLLPVAITIAMLGAIESLLSATVADGVIGGEKHNSNTELIAQGMANIVTPLFGGIPATGAIARTMTNINNGGRTPIAGIVHAVVLLLILLLFMPLAQYIPMACLAGILVIVSYNMSEWRTFKSLLKNQKSDIAVLLITFFLTVIFDLTVAIEVGLLLAVVLFLKRINEVTQVSVIKDQLDLTDESEFTQNEEILSLPEGVEVYEIDGPFFFGIANKFDESMREIGESSKIRIIRMRLVPFIDSTGLHNLTSLCRKSMKDGIQVVLSGVRPEVHAMIEKSEIPNMIGEINICDNINLAIARAKEILENED</sequence>
<dbReference type="SUPFAM" id="SSF52091">
    <property type="entry name" value="SpoIIaa-like"/>
    <property type="match status" value="1"/>
</dbReference>
<feature type="transmembrane region" description="Helical" evidence="5">
    <location>
        <begin position="98"/>
        <end position="117"/>
    </location>
</feature>
<feature type="transmembrane region" description="Helical" evidence="5">
    <location>
        <begin position="29"/>
        <end position="50"/>
    </location>
</feature>
<dbReference type="EMBL" id="FLUL01000001">
    <property type="protein sequence ID" value="SBV94629.1"/>
    <property type="molecule type" value="Genomic_DNA"/>
</dbReference>
<accession>A0A212J583</accession>
<evidence type="ECO:0000256" key="2">
    <source>
        <dbReference type="ARBA" id="ARBA00022692"/>
    </source>
</evidence>
<keyword evidence="4 5" id="KW-0472">Membrane</keyword>
<dbReference type="InterPro" id="IPR002645">
    <property type="entry name" value="STAS_dom"/>
</dbReference>
<keyword evidence="3 5" id="KW-1133">Transmembrane helix</keyword>
<evidence type="ECO:0000256" key="1">
    <source>
        <dbReference type="ARBA" id="ARBA00004141"/>
    </source>
</evidence>
<evidence type="ECO:0000256" key="5">
    <source>
        <dbReference type="SAM" id="Phobius"/>
    </source>
</evidence>
<evidence type="ECO:0000256" key="3">
    <source>
        <dbReference type="ARBA" id="ARBA00022989"/>
    </source>
</evidence>
<dbReference type="InterPro" id="IPR011547">
    <property type="entry name" value="SLC26A/SulP_dom"/>
</dbReference>
<dbReference type="Pfam" id="PF01740">
    <property type="entry name" value="STAS"/>
    <property type="match status" value="1"/>
</dbReference>
<feature type="transmembrane region" description="Helical" evidence="5">
    <location>
        <begin position="355"/>
        <end position="372"/>
    </location>
</feature>
<name>A0A212J583_9BACT</name>
<feature type="transmembrane region" description="Helical" evidence="5">
    <location>
        <begin position="129"/>
        <end position="149"/>
    </location>
</feature>
<dbReference type="CDD" id="cd07042">
    <property type="entry name" value="STAS_SulP_like_sulfate_transporter"/>
    <property type="match status" value="1"/>
</dbReference>
<evidence type="ECO:0000313" key="7">
    <source>
        <dbReference type="EMBL" id="SBV94629.1"/>
    </source>
</evidence>
<feature type="transmembrane region" description="Helical" evidence="5">
    <location>
        <begin position="331"/>
        <end position="349"/>
    </location>
</feature>
<feature type="transmembrane region" description="Helical" evidence="5">
    <location>
        <begin position="250"/>
        <end position="272"/>
    </location>
</feature>
<evidence type="ECO:0000259" key="6">
    <source>
        <dbReference type="PROSITE" id="PS50801"/>
    </source>
</evidence>
<feature type="transmembrane region" description="Helical" evidence="5">
    <location>
        <begin position="169"/>
        <end position="196"/>
    </location>
</feature>
<feature type="transmembrane region" description="Helical" evidence="5">
    <location>
        <begin position="392"/>
        <end position="420"/>
    </location>
</feature>
<dbReference type="RefSeq" id="WP_296947308.1">
    <property type="nucleotide sequence ID" value="NZ_CABTJG010000016.1"/>
</dbReference>
<organism evidence="7">
    <name type="scientific">uncultured Dysgonomonas sp</name>
    <dbReference type="NCBI Taxonomy" id="206096"/>
    <lineage>
        <taxon>Bacteria</taxon>
        <taxon>Pseudomonadati</taxon>
        <taxon>Bacteroidota</taxon>
        <taxon>Bacteroidia</taxon>
        <taxon>Bacteroidales</taxon>
        <taxon>Dysgonomonadaceae</taxon>
        <taxon>Dysgonomonas</taxon>
        <taxon>environmental samples</taxon>
    </lineage>
</organism>
<protein>
    <recommendedName>
        <fullName evidence="6">STAS domain-containing protein</fullName>
    </recommendedName>
</protein>
<dbReference type="InterPro" id="IPR001902">
    <property type="entry name" value="SLC26A/SulP_fam"/>
</dbReference>
<dbReference type="PANTHER" id="PTHR11814">
    <property type="entry name" value="SULFATE TRANSPORTER"/>
    <property type="match status" value="1"/>
</dbReference>
<dbReference type="Gene3D" id="3.30.750.24">
    <property type="entry name" value="STAS domain"/>
    <property type="match status" value="1"/>
</dbReference>
<feature type="transmembrane region" description="Helical" evidence="5">
    <location>
        <begin position="208"/>
        <end position="230"/>
    </location>
</feature>
<feature type="domain" description="STAS" evidence="6">
    <location>
        <begin position="447"/>
        <end position="558"/>
    </location>
</feature>
<comment type="subcellular location">
    <subcellularLocation>
        <location evidence="1">Membrane</location>
        <topology evidence="1">Multi-pass membrane protein</topology>
    </subcellularLocation>
</comment>
<dbReference type="Pfam" id="PF00916">
    <property type="entry name" value="Sulfate_transp"/>
    <property type="match status" value="1"/>
</dbReference>
<dbReference type="GO" id="GO:0055085">
    <property type="term" value="P:transmembrane transport"/>
    <property type="evidence" value="ECO:0007669"/>
    <property type="project" value="InterPro"/>
</dbReference>
<dbReference type="PROSITE" id="PS50801">
    <property type="entry name" value="STAS"/>
    <property type="match status" value="1"/>
</dbReference>
<proteinExistence type="predicted"/>
<dbReference type="AlphaFoldDB" id="A0A212J583"/>
<dbReference type="GO" id="GO:0016020">
    <property type="term" value="C:membrane"/>
    <property type="evidence" value="ECO:0007669"/>
    <property type="project" value="UniProtKB-SubCell"/>
</dbReference>
<feature type="transmembrane region" description="Helical" evidence="5">
    <location>
        <begin position="57"/>
        <end position="78"/>
    </location>
</feature>
<gene>
    <name evidence="7" type="ORF">KL86DYS2_10763</name>
</gene>